<name>A0A5C2SRD9_9APHY</name>
<gene>
    <name evidence="2" type="ORF">L227DRAFT_127143</name>
</gene>
<protein>
    <submittedName>
        <fullName evidence="2">Uncharacterized protein</fullName>
    </submittedName>
</protein>
<proteinExistence type="predicted"/>
<dbReference type="AlphaFoldDB" id="A0A5C2SRD9"/>
<dbReference type="Proteomes" id="UP000313359">
    <property type="component" value="Unassembled WGS sequence"/>
</dbReference>
<evidence type="ECO:0000256" key="1">
    <source>
        <dbReference type="SAM" id="MobiDB-lite"/>
    </source>
</evidence>
<evidence type="ECO:0000313" key="2">
    <source>
        <dbReference type="EMBL" id="RPD65964.1"/>
    </source>
</evidence>
<feature type="region of interest" description="Disordered" evidence="1">
    <location>
        <begin position="1"/>
        <end position="20"/>
    </location>
</feature>
<organism evidence="2 3">
    <name type="scientific">Lentinus tigrinus ALCF2SS1-6</name>
    <dbReference type="NCBI Taxonomy" id="1328759"/>
    <lineage>
        <taxon>Eukaryota</taxon>
        <taxon>Fungi</taxon>
        <taxon>Dikarya</taxon>
        <taxon>Basidiomycota</taxon>
        <taxon>Agaricomycotina</taxon>
        <taxon>Agaricomycetes</taxon>
        <taxon>Polyporales</taxon>
        <taxon>Polyporaceae</taxon>
        <taxon>Lentinus</taxon>
    </lineage>
</organism>
<evidence type="ECO:0000313" key="3">
    <source>
        <dbReference type="Proteomes" id="UP000313359"/>
    </source>
</evidence>
<sequence length="220" mass="24423">MRERPLRPLRTKHPPSSHPHVPVPICGSIPFWTPGRLITRTASVPSLPTDRRRVRGRRLRLYGSSITAPSLPQRPRWSPQLTTCVLTEALSWGVPCTTHIRVLSIARARSWPSQASHILEASSIEARLQRQSAASARGPSGRRLLPRACTRTRGKSKVPVGLAVKERMLLCQRACPVVQRAVGTALTDVFKAATKRPSGSVCNLRRTTRDYTMVHEGLLQ</sequence>
<reference evidence="2" key="1">
    <citation type="journal article" date="2018" name="Genome Biol. Evol.">
        <title>Genomics and development of Lentinus tigrinus, a white-rot wood-decaying mushroom with dimorphic fruiting bodies.</title>
        <authorList>
            <person name="Wu B."/>
            <person name="Xu Z."/>
            <person name="Knudson A."/>
            <person name="Carlson A."/>
            <person name="Chen N."/>
            <person name="Kovaka S."/>
            <person name="LaButti K."/>
            <person name="Lipzen A."/>
            <person name="Pennachio C."/>
            <person name="Riley R."/>
            <person name="Schakwitz W."/>
            <person name="Umezawa K."/>
            <person name="Ohm R.A."/>
            <person name="Grigoriev I.V."/>
            <person name="Nagy L.G."/>
            <person name="Gibbons J."/>
            <person name="Hibbett D."/>
        </authorList>
    </citation>
    <scope>NUCLEOTIDE SEQUENCE [LARGE SCALE GENOMIC DNA]</scope>
    <source>
        <strain evidence="2">ALCF2SS1-6</strain>
    </source>
</reference>
<dbReference type="EMBL" id="ML122251">
    <property type="protein sequence ID" value="RPD65964.1"/>
    <property type="molecule type" value="Genomic_DNA"/>
</dbReference>
<accession>A0A5C2SRD9</accession>
<keyword evidence="3" id="KW-1185">Reference proteome</keyword>